<dbReference type="GO" id="GO:0016787">
    <property type="term" value="F:hydrolase activity"/>
    <property type="evidence" value="ECO:0007669"/>
    <property type="project" value="UniProtKB-KW"/>
</dbReference>
<accession>A0ABT9U3J9</accession>
<keyword evidence="1" id="KW-0378">Hydrolase</keyword>
<gene>
    <name evidence="1" type="ORF">J2T15_003245</name>
</gene>
<dbReference type="SUPFAM" id="SSF53474">
    <property type="entry name" value="alpha/beta-Hydrolases"/>
    <property type="match status" value="1"/>
</dbReference>
<name>A0ABT9U3J9_PAEHA</name>
<keyword evidence="2" id="KW-1185">Reference proteome</keyword>
<comment type="caution">
    <text evidence="1">The sequence shown here is derived from an EMBL/GenBank/DDBJ whole genome shotgun (WGS) entry which is preliminary data.</text>
</comment>
<evidence type="ECO:0000313" key="2">
    <source>
        <dbReference type="Proteomes" id="UP001229346"/>
    </source>
</evidence>
<dbReference type="Gene3D" id="3.40.50.1820">
    <property type="entry name" value="alpha/beta hydrolase"/>
    <property type="match status" value="1"/>
</dbReference>
<protein>
    <submittedName>
        <fullName evidence="1">Dienelactone hydrolase</fullName>
    </submittedName>
</protein>
<reference evidence="1 2" key="1">
    <citation type="submission" date="2023-07" db="EMBL/GenBank/DDBJ databases">
        <title>Sorghum-associated microbial communities from plants grown in Nebraska, USA.</title>
        <authorList>
            <person name="Schachtman D."/>
        </authorList>
    </citation>
    <scope>NUCLEOTIDE SEQUENCE [LARGE SCALE GENOMIC DNA]</scope>
    <source>
        <strain evidence="1 2">CC482</strain>
    </source>
</reference>
<dbReference type="InterPro" id="IPR029058">
    <property type="entry name" value="AB_hydrolase_fold"/>
</dbReference>
<dbReference type="InterPro" id="IPR050261">
    <property type="entry name" value="FrsA_esterase"/>
</dbReference>
<dbReference type="InterPro" id="IPR025890">
    <property type="entry name" value="Abhydrolase_bac"/>
</dbReference>
<dbReference type="PANTHER" id="PTHR22946:SF8">
    <property type="entry name" value="ACETYL XYLAN ESTERASE DOMAIN-CONTAINING PROTEIN"/>
    <property type="match status" value="1"/>
</dbReference>
<proteinExistence type="predicted"/>
<dbReference type="Pfam" id="PF12715">
    <property type="entry name" value="Abhydrolase_7"/>
    <property type="match status" value="1"/>
</dbReference>
<organism evidence="1 2">
    <name type="scientific">Paenibacillus harenae</name>
    <dbReference type="NCBI Taxonomy" id="306543"/>
    <lineage>
        <taxon>Bacteria</taxon>
        <taxon>Bacillati</taxon>
        <taxon>Bacillota</taxon>
        <taxon>Bacilli</taxon>
        <taxon>Bacillales</taxon>
        <taxon>Paenibacillaceae</taxon>
        <taxon>Paenibacillus</taxon>
    </lineage>
</organism>
<sequence length="348" mass="37465">MSVERYLNFLTEQAARNRTAGETPGSEGRRTKLAAAFSRLLGDFTVDEGLQPRLLERRECNGYVREHMEIATLEGQRMTMYVLVPNQPAAAPAPAVIALHGHGYGNREIAGLEPDGSERAGDPGLHKDFAVSLVREGYIVAAPELIGFGERRLAEDREEGPGKNSCFRLAAHLLMTGRTLAGLRIRETSRVIDYLEGMAGVDPNRIAIMGISGGGLVAGFTAALDHRIRCAVVSGYASLFEESILARNHCLDNYIPGILQEAEMPELLGLIAPRGLFLESGDTDRVFPRGAAVKAFGELQNLYAAAGAPDAVLCDFFQGGHEINGDPALAWLRRQLTEPAAIKGGEAG</sequence>
<dbReference type="RefSeq" id="WP_307205065.1">
    <property type="nucleotide sequence ID" value="NZ_JAUSSU010000006.1"/>
</dbReference>
<dbReference type="Proteomes" id="UP001229346">
    <property type="component" value="Unassembled WGS sequence"/>
</dbReference>
<evidence type="ECO:0000313" key="1">
    <source>
        <dbReference type="EMBL" id="MDQ0113802.1"/>
    </source>
</evidence>
<dbReference type="PANTHER" id="PTHR22946">
    <property type="entry name" value="DIENELACTONE HYDROLASE DOMAIN-CONTAINING PROTEIN-RELATED"/>
    <property type="match status" value="1"/>
</dbReference>
<dbReference type="EMBL" id="JAUSSU010000006">
    <property type="protein sequence ID" value="MDQ0113802.1"/>
    <property type="molecule type" value="Genomic_DNA"/>
</dbReference>